<keyword evidence="1" id="KW-0732">Signal</keyword>
<accession>A0A0D7APN5</accession>
<dbReference type="Proteomes" id="UP000054144">
    <property type="component" value="Unassembled WGS sequence"/>
</dbReference>
<dbReference type="EMBL" id="KN881630">
    <property type="protein sequence ID" value="KIY52743.1"/>
    <property type="molecule type" value="Genomic_DNA"/>
</dbReference>
<proteinExistence type="predicted"/>
<dbReference type="AlphaFoldDB" id="A0A0D7APN5"/>
<organism evidence="2 3">
    <name type="scientific">Fistulina hepatica ATCC 64428</name>
    <dbReference type="NCBI Taxonomy" id="1128425"/>
    <lineage>
        <taxon>Eukaryota</taxon>
        <taxon>Fungi</taxon>
        <taxon>Dikarya</taxon>
        <taxon>Basidiomycota</taxon>
        <taxon>Agaricomycotina</taxon>
        <taxon>Agaricomycetes</taxon>
        <taxon>Agaricomycetidae</taxon>
        <taxon>Agaricales</taxon>
        <taxon>Fistulinaceae</taxon>
        <taxon>Fistulina</taxon>
    </lineage>
</organism>
<dbReference type="OrthoDB" id="2497682at2759"/>
<evidence type="ECO:0000313" key="2">
    <source>
        <dbReference type="EMBL" id="KIY52743.1"/>
    </source>
</evidence>
<evidence type="ECO:0000256" key="1">
    <source>
        <dbReference type="SAM" id="SignalP"/>
    </source>
</evidence>
<protein>
    <submittedName>
        <fullName evidence="2">Uncharacterized protein</fullName>
    </submittedName>
</protein>
<sequence>MPSLCSLLLVVQTAALVALTGLVPHILVDGSPLPGPFPVYRLADYSLQHANETLISGTRRDYEPSVPAPSPAASMRIKHTQEAPSGRPSLLTRDKNGFVRRQDWYDTLSNHYDSATSSAATLKTLASQSSSASAEDKAFQQQCQDALTDYSLGLGGIQAVLQQLGAGKGEEYEDRTNDLETLLKNTVNMNKDILNDTTKIVTNIPVLGPLLAPILFVIKCDLELLLDAVENLTDQIINALNPILRPLLPALVQPGCNGIALAGICL</sequence>
<name>A0A0D7APN5_9AGAR</name>
<reference evidence="2 3" key="1">
    <citation type="journal article" date="2015" name="Fungal Genet. Biol.">
        <title>Evolution of novel wood decay mechanisms in Agaricales revealed by the genome sequences of Fistulina hepatica and Cylindrobasidium torrendii.</title>
        <authorList>
            <person name="Floudas D."/>
            <person name="Held B.W."/>
            <person name="Riley R."/>
            <person name="Nagy L.G."/>
            <person name="Koehler G."/>
            <person name="Ransdell A.S."/>
            <person name="Younus H."/>
            <person name="Chow J."/>
            <person name="Chiniquy J."/>
            <person name="Lipzen A."/>
            <person name="Tritt A."/>
            <person name="Sun H."/>
            <person name="Haridas S."/>
            <person name="LaButti K."/>
            <person name="Ohm R.A."/>
            <person name="Kues U."/>
            <person name="Blanchette R.A."/>
            <person name="Grigoriev I.V."/>
            <person name="Minto R.E."/>
            <person name="Hibbett D.S."/>
        </authorList>
    </citation>
    <scope>NUCLEOTIDE SEQUENCE [LARGE SCALE GENOMIC DNA]</scope>
    <source>
        <strain evidence="2 3">ATCC 64428</strain>
    </source>
</reference>
<gene>
    <name evidence="2" type="ORF">FISHEDRAFT_69557</name>
</gene>
<evidence type="ECO:0000313" key="3">
    <source>
        <dbReference type="Proteomes" id="UP000054144"/>
    </source>
</evidence>
<feature type="chain" id="PRO_5002316666" evidence="1">
    <location>
        <begin position="21"/>
        <end position="266"/>
    </location>
</feature>
<keyword evidence="3" id="KW-1185">Reference proteome</keyword>
<feature type="signal peptide" evidence="1">
    <location>
        <begin position="1"/>
        <end position="20"/>
    </location>
</feature>